<keyword evidence="7 8" id="KW-0539">Nucleus</keyword>
<evidence type="ECO:0000259" key="11">
    <source>
        <dbReference type="PROSITE" id="PS50884"/>
    </source>
</evidence>
<dbReference type="STRING" id="106549.A0A540MEP3"/>
<evidence type="ECO:0000256" key="7">
    <source>
        <dbReference type="ARBA" id="ARBA00023242"/>
    </source>
</evidence>
<keyword evidence="6 9" id="KW-0804">Transcription</keyword>
<evidence type="ECO:0000256" key="9">
    <source>
        <dbReference type="RuleBase" id="RU369094"/>
    </source>
</evidence>
<gene>
    <name evidence="12" type="ORF">C1H46_017149</name>
</gene>
<dbReference type="InterPro" id="IPR045174">
    <property type="entry name" value="Dof"/>
</dbReference>
<keyword evidence="13" id="KW-1185">Reference proteome</keyword>
<comment type="function">
    <text evidence="9">Transcription factor that binds specifically to a 5'-AA[AG]G-3' consensus core sequence.</text>
</comment>
<dbReference type="PANTHER" id="PTHR31992:SF289">
    <property type="entry name" value="DOF ZINC FINGER PROTEIN"/>
    <property type="match status" value="1"/>
</dbReference>
<dbReference type="PROSITE" id="PS01361">
    <property type="entry name" value="ZF_DOF_1"/>
    <property type="match status" value="1"/>
</dbReference>
<keyword evidence="1 9" id="KW-0479">Metal-binding</keyword>
<dbReference type="PROSITE" id="PS50884">
    <property type="entry name" value="ZF_DOF_2"/>
    <property type="match status" value="1"/>
</dbReference>
<dbReference type="PANTHER" id="PTHR31992">
    <property type="entry name" value="DOF ZINC FINGER PROTEIN DOF1.4-RELATED"/>
    <property type="match status" value="1"/>
</dbReference>
<evidence type="ECO:0000313" key="13">
    <source>
        <dbReference type="Proteomes" id="UP000315295"/>
    </source>
</evidence>
<feature type="domain" description="Dof-type" evidence="11">
    <location>
        <begin position="100"/>
        <end position="154"/>
    </location>
</feature>
<evidence type="ECO:0000256" key="6">
    <source>
        <dbReference type="ARBA" id="ARBA00023163"/>
    </source>
</evidence>
<keyword evidence="4 9" id="KW-0805">Transcription regulation</keyword>
<evidence type="ECO:0000256" key="10">
    <source>
        <dbReference type="SAM" id="MobiDB-lite"/>
    </source>
</evidence>
<dbReference type="InterPro" id="IPR003851">
    <property type="entry name" value="Znf_Dof"/>
</dbReference>
<comment type="subcellular location">
    <subcellularLocation>
        <location evidence="8 9">Nucleus</location>
    </subcellularLocation>
</comment>
<evidence type="ECO:0000256" key="5">
    <source>
        <dbReference type="ARBA" id="ARBA00023125"/>
    </source>
</evidence>
<accession>A0A540MEP3</accession>
<evidence type="ECO:0000313" key="12">
    <source>
        <dbReference type="EMBL" id="TQD97218.1"/>
    </source>
</evidence>
<dbReference type="GO" id="GO:0003677">
    <property type="term" value="F:DNA binding"/>
    <property type="evidence" value="ECO:0007669"/>
    <property type="project" value="UniProtKB-UniRule"/>
</dbReference>
<evidence type="ECO:0000256" key="4">
    <source>
        <dbReference type="ARBA" id="ARBA00023015"/>
    </source>
</evidence>
<organism evidence="12 13">
    <name type="scientific">Malus baccata</name>
    <name type="common">Siberian crab apple</name>
    <name type="synonym">Pyrus baccata</name>
    <dbReference type="NCBI Taxonomy" id="106549"/>
    <lineage>
        <taxon>Eukaryota</taxon>
        <taxon>Viridiplantae</taxon>
        <taxon>Streptophyta</taxon>
        <taxon>Embryophyta</taxon>
        <taxon>Tracheophyta</taxon>
        <taxon>Spermatophyta</taxon>
        <taxon>Magnoliopsida</taxon>
        <taxon>eudicotyledons</taxon>
        <taxon>Gunneridae</taxon>
        <taxon>Pentapetalae</taxon>
        <taxon>rosids</taxon>
        <taxon>fabids</taxon>
        <taxon>Rosales</taxon>
        <taxon>Rosaceae</taxon>
        <taxon>Amygdaloideae</taxon>
        <taxon>Maleae</taxon>
        <taxon>Malus</taxon>
    </lineage>
</organism>
<reference evidence="12 13" key="1">
    <citation type="journal article" date="2019" name="G3 (Bethesda)">
        <title>Sequencing of a Wild Apple (Malus baccata) Genome Unravels the Differences Between Cultivated and Wild Apple Species Regarding Disease Resistance and Cold Tolerance.</title>
        <authorList>
            <person name="Chen X."/>
        </authorList>
    </citation>
    <scope>NUCLEOTIDE SEQUENCE [LARGE SCALE GENOMIC DNA]</scope>
    <source>
        <strain evidence="13">cv. Shandingzi</strain>
        <tissue evidence="12">Leaves</tissue>
    </source>
</reference>
<dbReference type="Proteomes" id="UP000315295">
    <property type="component" value="Unassembled WGS sequence"/>
</dbReference>
<feature type="compositionally biased region" description="Low complexity" evidence="10">
    <location>
        <begin position="78"/>
        <end position="92"/>
    </location>
</feature>
<name>A0A540MEP3_MALBA</name>
<evidence type="ECO:0000256" key="8">
    <source>
        <dbReference type="PROSITE-ProRule" id="PRU00071"/>
    </source>
</evidence>
<dbReference type="Pfam" id="PF02701">
    <property type="entry name" value="Zn_ribbon_Dof"/>
    <property type="match status" value="1"/>
</dbReference>
<evidence type="ECO:0000256" key="2">
    <source>
        <dbReference type="ARBA" id="ARBA00022771"/>
    </source>
</evidence>
<dbReference type="GO" id="GO:0005634">
    <property type="term" value="C:nucleus"/>
    <property type="evidence" value="ECO:0007669"/>
    <property type="project" value="UniProtKB-SubCell"/>
</dbReference>
<dbReference type="GO" id="GO:0003700">
    <property type="term" value="F:DNA-binding transcription factor activity"/>
    <property type="evidence" value="ECO:0007669"/>
    <property type="project" value="UniProtKB-UniRule"/>
</dbReference>
<comment type="caution">
    <text evidence="12">The sequence shown here is derived from an EMBL/GenBank/DDBJ whole genome shotgun (WGS) entry which is preliminary data.</text>
</comment>
<proteinExistence type="predicted"/>
<protein>
    <recommendedName>
        <fullName evidence="9">Dof zinc finger protein</fullName>
    </recommendedName>
</protein>
<evidence type="ECO:0000256" key="1">
    <source>
        <dbReference type="ARBA" id="ARBA00022723"/>
    </source>
</evidence>
<feature type="region of interest" description="Disordered" evidence="10">
    <location>
        <begin position="54"/>
        <end position="99"/>
    </location>
</feature>
<dbReference type="AlphaFoldDB" id="A0A540MEP3"/>
<keyword evidence="5 8" id="KW-0238">DNA-binding</keyword>
<sequence length="381" mass="40986">MQSFHSFAPQEYFANKFPYNLSLKTQDPQRRVNQKTKMIQELFGGAGLNNIAGGGERKSLSLHGGTTPSPSLSPSPSPSCSTTTTATTTTTTGLSNTENLRCPRCDSSNTKFCYYNNYNLTQPRHFCKTCRRYWTKGGALRNVPIGGGCRKNKSVTVSTASIGKTAAGKLKTVVSEIGRSGLGGGFEQEVQASPILWGSPQNSHILALLRSSHQNPNPNQLCNSVNVKEEGGMNNMIGSHMMTTEPAAMSTARTLGLDPVCEAPSLGLCSSFWRNNNNQNQPPPSHHQQNGFIVGHEVQSSNIGIQELFQRLRSTTSQSGSYYSDHLNNVVMSSSSSSLSSSSTLSILDSAPVVGGGEMGYWNPAFTAWSSDLPTTNGAYH</sequence>
<evidence type="ECO:0000256" key="3">
    <source>
        <dbReference type="ARBA" id="ARBA00022833"/>
    </source>
</evidence>
<keyword evidence="2 8" id="KW-0863">Zinc-finger</keyword>
<dbReference type="GO" id="GO:0008270">
    <property type="term" value="F:zinc ion binding"/>
    <property type="evidence" value="ECO:0007669"/>
    <property type="project" value="UniProtKB-KW"/>
</dbReference>
<dbReference type="EMBL" id="VIEB01000277">
    <property type="protein sequence ID" value="TQD97218.1"/>
    <property type="molecule type" value="Genomic_DNA"/>
</dbReference>
<keyword evidence="3 9" id="KW-0862">Zinc</keyword>